<protein>
    <submittedName>
        <fullName evidence="1">Uncharacterized protein</fullName>
    </submittedName>
</protein>
<gene>
    <name evidence="1" type="ORF">S01H4_30725</name>
</gene>
<proteinExistence type="predicted"/>
<organism evidence="1">
    <name type="scientific">marine sediment metagenome</name>
    <dbReference type="NCBI Taxonomy" id="412755"/>
    <lineage>
        <taxon>unclassified sequences</taxon>
        <taxon>metagenomes</taxon>
        <taxon>ecological metagenomes</taxon>
    </lineage>
</organism>
<accession>X1BTX7</accession>
<name>X1BTX7_9ZZZZ</name>
<feature type="non-terminal residue" evidence="1">
    <location>
        <position position="1"/>
    </location>
</feature>
<dbReference type="EMBL" id="BART01015885">
    <property type="protein sequence ID" value="GAG75591.1"/>
    <property type="molecule type" value="Genomic_DNA"/>
</dbReference>
<comment type="caution">
    <text evidence="1">The sequence shown here is derived from an EMBL/GenBank/DDBJ whole genome shotgun (WGS) entry which is preliminary data.</text>
</comment>
<reference evidence="1" key="1">
    <citation type="journal article" date="2014" name="Front. Microbiol.">
        <title>High frequency of phylogenetically diverse reductive dehalogenase-homologous genes in deep subseafloor sedimentary metagenomes.</title>
        <authorList>
            <person name="Kawai M."/>
            <person name="Futagami T."/>
            <person name="Toyoda A."/>
            <person name="Takaki Y."/>
            <person name="Nishi S."/>
            <person name="Hori S."/>
            <person name="Arai W."/>
            <person name="Tsubouchi T."/>
            <person name="Morono Y."/>
            <person name="Uchiyama I."/>
            <person name="Ito T."/>
            <person name="Fujiyama A."/>
            <person name="Inagaki F."/>
            <person name="Takami H."/>
        </authorList>
    </citation>
    <scope>NUCLEOTIDE SEQUENCE</scope>
    <source>
        <strain evidence="1">Expedition CK06-06</strain>
    </source>
</reference>
<dbReference type="AlphaFoldDB" id="X1BTX7"/>
<evidence type="ECO:0000313" key="1">
    <source>
        <dbReference type="EMBL" id="GAG75591.1"/>
    </source>
</evidence>
<sequence>NWNHPNLLEGLSDQFINKIKKNSKNIYILL</sequence>